<protein>
    <submittedName>
        <fullName evidence="6">FAD/FMN-containing dehydrogenase</fullName>
    </submittedName>
</protein>
<dbReference type="InterPro" id="IPR016164">
    <property type="entry name" value="FAD-linked_Oxase-like_C"/>
</dbReference>
<name>A0A1H3Z5J6_9RHOB</name>
<gene>
    <name evidence="6" type="ORF">SAMN05444370_103388</name>
</gene>
<dbReference type="InterPro" id="IPR016167">
    <property type="entry name" value="FAD-bd_PCMH_sub1"/>
</dbReference>
<reference evidence="6 7" key="1">
    <citation type="submission" date="2016-10" db="EMBL/GenBank/DDBJ databases">
        <authorList>
            <person name="de Groot N.N."/>
        </authorList>
    </citation>
    <scope>NUCLEOTIDE SEQUENCE [LARGE SCALE GENOMIC DNA]</scope>
    <source>
        <strain evidence="6 7">DSM 15345</strain>
    </source>
</reference>
<dbReference type="Pfam" id="PF01565">
    <property type="entry name" value="FAD_binding_4"/>
    <property type="match status" value="1"/>
</dbReference>
<dbReference type="Gene3D" id="3.30.465.10">
    <property type="match status" value="1"/>
</dbReference>
<dbReference type="STRING" id="89524.SAMN05444370_103388"/>
<dbReference type="PANTHER" id="PTHR43716">
    <property type="entry name" value="D-2-HYDROXYGLUTARATE DEHYDROGENASE, MITOCHONDRIAL"/>
    <property type="match status" value="1"/>
</dbReference>
<dbReference type="FunFam" id="1.10.45.10:FF:000001">
    <property type="entry name" value="D-lactate dehydrogenase mitochondrial"/>
    <property type="match status" value="1"/>
</dbReference>
<dbReference type="GO" id="GO:0003824">
    <property type="term" value="F:catalytic activity"/>
    <property type="evidence" value="ECO:0007669"/>
    <property type="project" value="InterPro"/>
</dbReference>
<dbReference type="PANTHER" id="PTHR43716:SF2">
    <property type="entry name" value="BLL6224 PROTEIN"/>
    <property type="match status" value="1"/>
</dbReference>
<evidence type="ECO:0000313" key="7">
    <source>
        <dbReference type="Proteomes" id="UP000198703"/>
    </source>
</evidence>
<dbReference type="Gene3D" id="3.30.70.2740">
    <property type="match status" value="1"/>
</dbReference>
<dbReference type="InterPro" id="IPR004113">
    <property type="entry name" value="FAD-bd_oxidored_4_C"/>
</dbReference>
<dbReference type="Proteomes" id="UP000198703">
    <property type="component" value="Unassembled WGS sequence"/>
</dbReference>
<organism evidence="6 7">
    <name type="scientific">Rubrimonas cliftonensis</name>
    <dbReference type="NCBI Taxonomy" id="89524"/>
    <lineage>
        <taxon>Bacteria</taxon>
        <taxon>Pseudomonadati</taxon>
        <taxon>Pseudomonadota</taxon>
        <taxon>Alphaproteobacteria</taxon>
        <taxon>Rhodobacterales</taxon>
        <taxon>Paracoccaceae</taxon>
        <taxon>Rubrimonas</taxon>
    </lineage>
</organism>
<dbReference type="RefSeq" id="WP_093251052.1">
    <property type="nucleotide sequence ID" value="NZ_FNQM01000003.1"/>
</dbReference>
<dbReference type="SUPFAM" id="SSF56176">
    <property type="entry name" value="FAD-binding/transporter-associated domain-like"/>
    <property type="match status" value="1"/>
</dbReference>
<keyword evidence="7" id="KW-1185">Reference proteome</keyword>
<dbReference type="SUPFAM" id="SSF55103">
    <property type="entry name" value="FAD-linked oxidases, C-terminal domain"/>
    <property type="match status" value="1"/>
</dbReference>
<proteinExistence type="inferred from homology"/>
<accession>A0A1H3Z5J6</accession>
<comment type="similarity">
    <text evidence="2">Belongs to the FAD-binding oxidoreductase/transferase type 4 family.</text>
</comment>
<dbReference type="GO" id="GO:0071949">
    <property type="term" value="F:FAD binding"/>
    <property type="evidence" value="ECO:0007669"/>
    <property type="project" value="InterPro"/>
</dbReference>
<feature type="domain" description="FAD-binding PCMH-type" evidence="5">
    <location>
        <begin position="40"/>
        <end position="221"/>
    </location>
</feature>
<dbReference type="Gene3D" id="1.10.45.10">
    <property type="entry name" value="Vanillyl-alcohol Oxidase, Chain A, domain 4"/>
    <property type="match status" value="1"/>
</dbReference>
<dbReference type="InterPro" id="IPR016171">
    <property type="entry name" value="Vanillyl_alc_oxidase_C-sub2"/>
</dbReference>
<dbReference type="EMBL" id="FNQM01000003">
    <property type="protein sequence ID" value="SEA18621.1"/>
    <property type="molecule type" value="Genomic_DNA"/>
</dbReference>
<evidence type="ECO:0000256" key="1">
    <source>
        <dbReference type="ARBA" id="ARBA00001974"/>
    </source>
</evidence>
<dbReference type="InterPro" id="IPR006094">
    <property type="entry name" value="Oxid_FAD_bind_N"/>
</dbReference>
<dbReference type="InterPro" id="IPR016169">
    <property type="entry name" value="FAD-bd_PCMH_sub2"/>
</dbReference>
<evidence type="ECO:0000256" key="4">
    <source>
        <dbReference type="ARBA" id="ARBA00022827"/>
    </source>
</evidence>
<dbReference type="AlphaFoldDB" id="A0A1H3Z5J6"/>
<dbReference type="Gene3D" id="3.30.70.2190">
    <property type="match status" value="1"/>
</dbReference>
<evidence type="ECO:0000256" key="3">
    <source>
        <dbReference type="ARBA" id="ARBA00022630"/>
    </source>
</evidence>
<comment type="cofactor">
    <cofactor evidence="1">
        <name>FAD</name>
        <dbReference type="ChEBI" id="CHEBI:57692"/>
    </cofactor>
</comment>
<dbReference type="InterPro" id="IPR016166">
    <property type="entry name" value="FAD-bd_PCMH"/>
</dbReference>
<dbReference type="PROSITE" id="PS51387">
    <property type="entry name" value="FAD_PCMH"/>
    <property type="match status" value="1"/>
</dbReference>
<keyword evidence="3" id="KW-0285">Flavoprotein</keyword>
<evidence type="ECO:0000259" key="5">
    <source>
        <dbReference type="PROSITE" id="PS51387"/>
    </source>
</evidence>
<dbReference type="InterPro" id="IPR036318">
    <property type="entry name" value="FAD-bd_PCMH-like_sf"/>
</dbReference>
<dbReference type="OrthoDB" id="9811557at2"/>
<dbReference type="InterPro" id="IPR051264">
    <property type="entry name" value="FAD-oxidored/transferase_4"/>
</dbReference>
<keyword evidence="4" id="KW-0274">FAD</keyword>
<dbReference type="Gene3D" id="3.30.43.10">
    <property type="entry name" value="Uridine Diphospho-n-acetylenolpyruvylglucosamine Reductase, domain 2"/>
    <property type="match status" value="1"/>
</dbReference>
<evidence type="ECO:0000256" key="2">
    <source>
        <dbReference type="ARBA" id="ARBA00008000"/>
    </source>
</evidence>
<dbReference type="Pfam" id="PF02913">
    <property type="entry name" value="FAD-oxidase_C"/>
    <property type="match status" value="1"/>
</dbReference>
<sequence>MSIVAPTPDFLDGLRDLLGPSGWRDGADAAPWLDEPRGKWSGLAAIVARPANTGEVAEIVRRCAEARVAVVPRAGGTGLVGGQTLVDGPPPVVLSLDRMTAIRSVDAAEDALVAEAGVILEHVHAAAEAADRLFPLSLASKGSARVGGLLSTNAGGVGVLRYGNARDLTLGIEAVLPDGSVLHGLKTLRKDNTGYDLRHLLIGSEGTLGVITAAALRLFPRPRETATAWVAVASPEAACALLPRLRDRLGGAVSAFELIGALALDFIAQELPDAPAPPLKAPWMVLAEASGGAGARVGEALEEALAEALEAGAADDAVIAQNEAQAAAFWRLREEIPQANRRVGAVASHDVAVPLAALPRMVREGEDAVRKVSQGLRVNCFGHVGDGNLHFNVFPPDGATREDFAGLAGAVTRAVHDLVDALGGSVSAEHGLGRLKADELVRYGDPAKLRAMRAIKAALDPAGVMNPGAVLAMEE</sequence>
<evidence type="ECO:0000313" key="6">
    <source>
        <dbReference type="EMBL" id="SEA18621.1"/>
    </source>
</evidence>
<dbReference type="GO" id="GO:0022904">
    <property type="term" value="P:respiratory electron transport chain"/>
    <property type="evidence" value="ECO:0007669"/>
    <property type="project" value="TreeGrafter"/>
</dbReference>